<accession>A0A368NKE0</accession>
<proteinExistence type="predicted"/>
<dbReference type="AlphaFoldDB" id="A0A368NKE0"/>
<keyword evidence="2" id="KW-1185">Reference proteome</keyword>
<evidence type="ECO:0000313" key="2">
    <source>
        <dbReference type="Proteomes" id="UP000252558"/>
    </source>
</evidence>
<gene>
    <name evidence="1" type="ORF">DU002_09175</name>
</gene>
<organism evidence="1 2">
    <name type="scientific">Corallincola holothuriorum</name>
    <dbReference type="NCBI Taxonomy" id="2282215"/>
    <lineage>
        <taxon>Bacteria</taxon>
        <taxon>Pseudomonadati</taxon>
        <taxon>Pseudomonadota</taxon>
        <taxon>Gammaproteobacteria</taxon>
        <taxon>Alteromonadales</taxon>
        <taxon>Psychromonadaceae</taxon>
        <taxon>Corallincola</taxon>
    </lineage>
</organism>
<comment type="caution">
    <text evidence="1">The sequence shown here is derived from an EMBL/GenBank/DDBJ whole genome shotgun (WGS) entry which is preliminary data.</text>
</comment>
<name>A0A368NKE0_9GAMM</name>
<protein>
    <submittedName>
        <fullName evidence="1">Uncharacterized protein</fullName>
    </submittedName>
</protein>
<dbReference type="RefSeq" id="WP_233496460.1">
    <property type="nucleotide sequence ID" value="NZ_QPID01000005.1"/>
</dbReference>
<sequence length="93" mass="10244">NCADGSVGLPHVRVGHRQTPNKIEKPFAKAKGFFISSAFSVALTWGGRQRANGASLACASRVSDAWREIDYLTQSRTLKGYARRQDSARHLIQ</sequence>
<dbReference type="EMBL" id="QPID01000005">
    <property type="protein sequence ID" value="RCU49801.1"/>
    <property type="molecule type" value="Genomic_DNA"/>
</dbReference>
<evidence type="ECO:0000313" key="1">
    <source>
        <dbReference type="EMBL" id="RCU49801.1"/>
    </source>
</evidence>
<dbReference type="Proteomes" id="UP000252558">
    <property type="component" value="Unassembled WGS sequence"/>
</dbReference>
<reference evidence="1 2" key="1">
    <citation type="submission" date="2018-07" db="EMBL/GenBank/DDBJ databases">
        <title>Corallincola holothuriorum sp. nov., a new facultative anaerobe isolated from sea cucumber Apostichopus japonicus.</title>
        <authorList>
            <person name="Xia H."/>
        </authorList>
    </citation>
    <scope>NUCLEOTIDE SEQUENCE [LARGE SCALE GENOMIC DNA]</scope>
    <source>
        <strain evidence="1 2">C4</strain>
    </source>
</reference>
<feature type="non-terminal residue" evidence="1">
    <location>
        <position position="1"/>
    </location>
</feature>